<keyword evidence="2" id="KW-1185">Reference proteome</keyword>
<comment type="caution">
    <text evidence="1">The sequence shown here is derived from an EMBL/GenBank/DDBJ whole genome shotgun (WGS) entry which is preliminary data.</text>
</comment>
<reference evidence="1 2" key="1">
    <citation type="submission" date="2020-08" db="EMBL/GenBank/DDBJ databases">
        <title>Genomic Encyclopedia of Type Strains, Phase III (KMG-III): the genomes of soil and plant-associated and newly described type strains.</title>
        <authorList>
            <person name="Whitman W."/>
        </authorList>
    </citation>
    <scope>NUCLEOTIDE SEQUENCE [LARGE SCALE GENOMIC DNA]</scope>
    <source>
        <strain evidence="1 2">CECT 8712</strain>
    </source>
</reference>
<proteinExistence type="predicted"/>
<evidence type="ECO:0000313" key="1">
    <source>
        <dbReference type="EMBL" id="MBB6118902.1"/>
    </source>
</evidence>
<organism evidence="1 2">
    <name type="scientific">Nocardiopsis algeriensis</name>
    <dbReference type="NCBI Taxonomy" id="1478215"/>
    <lineage>
        <taxon>Bacteria</taxon>
        <taxon>Bacillati</taxon>
        <taxon>Actinomycetota</taxon>
        <taxon>Actinomycetes</taxon>
        <taxon>Streptosporangiales</taxon>
        <taxon>Nocardiopsidaceae</taxon>
        <taxon>Nocardiopsis</taxon>
    </lineage>
</organism>
<sequence length="91" mass="10029">MPGCRELTDAGWALLAPLVPDVPSKGEKRAGHRSVADMVLLRMRADTHSGEELIAGIDSTDAVECETRRHPDHPDVRYLVSFGWLVCTCSR</sequence>
<gene>
    <name evidence="1" type="ORF">FHS13_000834</name>
</gene>
<dbReference type="AlphaFoldDB" id="A0A841ILH3"/>
<accession>A0A841ILH3</accession>
<name>A0A841ILH3_9ACTN</name>
<evidence type="ECO:0000313" key="2">
    <source>
        <dbReference type="Proteomes" id="UP000536604"/>
    </source>
</evidence>
<protein>
    <submittedName>
        <fullName evidence="1">Uncharacterized protein</fullName>
    </submittedName>
</protein>
<dbReference type="EMBL" id="JACHJO010000002">
    <property type="protein sequence ID" value="MBB6118902.1"/>
    <property type="molecule type" value="Genomic_DNA"/>
</dbReference>
<dbReference type="Proteomes" id="UP000536604">
    <property type="component" value="Unassembled WGS sequence"/>
</dbReference>